<feature type="transmembrane region" description="Helical" evidence="10">
    <location>
        <begin position="969"/>
        <end position="986"/>
    </location>
</feature>
<evidence type="ECO:0000313" key="11">
    <source>
        <dbReference type="EMBL" id="PWI71961.1"/>
    </source>
</evidence>
<feature type="transmembrane region" description="Helical" evidence="10">
    <location>
        <begin position="798"/>
        <end position="817"/>
    </location>
</feature>
<dbReference type="InterPro" id="IPR004813">
    <property type="entry name" value="OPT"/>
</dbReference>
<evidence type="ECO:0000256" key="1">
    <source>
        <dbReference type="ARBA" id="ARBA00004141"/>
    </source>
</evidence>
<dbReference type="NCBIfam" id="TIGR00728">
    <property type="entry name" value="OPT_sfam"/>
    <property type="match status" value="1"/>
</dbReference>
<feature type="transmembrane region" description="Helical" evidence="10">
    <location>
        <begin position="1190"/>
        <end position="1209"/>
    </location>
</feature>
<evidence type="ECO:0000256" key="6">
    <source>
        <dbReference type="ARBA" id="ARBA00022927"/>
    </source>
</evidence>
<dbReference type="GO" id="GO:0016020">
    <property type="term" value="C:membrane"/>
    <property type="evidence" value="ECO:0007669"/>
    <property type="project" value="UniProtKB-SubCell"/>
</dbReference>
<feature type="transmembrane region" description="Helical" evidence="10">
    <location>
        <begin position="824"/>
        <end position="844"/>
    </location>
</feature>
<evidence type="ECO:0000256" key="2">
    <source>
        <dbReference type="ARBA" id="ARBA00008807"/>
    </source>
</evidence>
<protein>
    <submittedName>
        <fullName evidence="11">Oligopeptide transporter</fullName>
    </submittedName>
</protein>
<sequence length="1503" mass="166204">MCRGSNIKPWQNVTEMRRGPLSLKRRRSPTGSSSRDWAFDTIPPESPPLCVLDNIAARSRLATMHFKSLAIFAAQAAAVALPDPDPSQAYGALPKVEQRSANQRRAACNVDNVLRNLRDKRFSSSASDFCSTYIRSTVTQTAYASTEHQTVTATPVETAFATTTVTQFLTPGRHTTYVYTTNDDPRYNWKRDAPAYPTWLPASNEPSRVSSACSCFITSPAAPIQETVSATGVQTVTDTNVAPTVTTTIFSTVKTQVLTVPTVTATVGIECGLRGCTSEDYVLMSRNENVFEDCVGLCAQWGNCVSLQWNAVDSVCNLLKENATVAYNPGTPDNLAYCRNFQIYDWQCVLKDKFDVRHRRVIPPRTHPSSVISAARLRAMEVPLRSMPATCVPTITRVKGIVCWRAAIHKSAIWLPGPQGHPNVLATAFTVPVITDRPATGSVTPNEPPPWRSHHRPSDDPFENGPKATADQCAKEPFPSYRRQTGSRMDFVRRNGRIAYTSNSRFLTRGQAHHLVDASSREKTGHTRYEQAICSICTGARVQAADEGEISLIHGEAGNTALAQLTNPAWRAGGASTQTTINGTDRGPVAGASRAVQAELQPHRGRGPVRRHDGGMDTWLGCPSAVEELEQAHGGVGAGAVLDSKVPKFQRSPGPKLPSWIGWQTCLGRWRVADSTADAMARDQQPDLASDAVTAQPAVVTQDPDTLSRKEEAAVLGIDEKAGGGITADDVNAAERAGSDSDGGLKHGEDGRPLYTIRNLDGEEEAVTEDDERIRDIPAYVRRIVSFADDPTEPTLTFRYFVLTILFVAPGAFLSQMAHYRTTYAPYSVFFVQIASNYVGVWLAKVLPAWRVRVPFTRWGFSLNPGPFSTKEHVLVTISAASGATYNLGYTPISMSELYFGEPVNGAVAVFFMLAITWTGYSYAALARQFLIYDPHFPWFQSLCQTALFETQRKQREHPTRLSRKQIKVFFGVLAAVILWQFLPEYAFPMLGSLAFLCWVAPHNKVANFVGGGFGGMGFLNLSLDWSSVTAFGSLFLTPWWTQVIMFAAFVTSCWVLLPAAKFGGLGSWDHQLMSNRVFLKNGTRYPLNDLLTAQMTLNETAYAEYGELYVGAQYLWNMFFDYAGYASALVWMGLFGYGQLKDALGKFLERQGRGSKGGDGSGRGRATKIAEQYQDQLSVLQRSYDEVPFWWFAALFAASFLIMVVITAKNLLFIPVWTYFVGIATGAIVVVPLGWLYALSNFQLAIGTTNELWYGLMVNAVSGFKNPCGASTYGSIAGDAWYRAQLNLQDMKIGHYMHIPPKAVFFSQVFGSLIGIPIDYAVIRWVLNTKFDYLAGTIEDPTHQWTGQDLSRSLTLGVQYVLVGPKRLFQQDLFRVVPYGFLVGAAVPVIIWALHRRFPKAKFHLANSTIFFSCMSNFYGNISTGYFSSFLGGFVVMFWAYRYRYEMWARWNYILAAAFDAGFNFNMLLIFLFFGAGKVITMPNWWGNNADSSERCFALAES</sequence>
<feature type="transmembrane region" description="Helical" evidence="10">
    <location>
        <begin position="904"/>
        <end position="926"/>
    </location>
</feature>
<keyword evidence="8 10" id="KW-0472">Membrane</keyword>
<evidence type="ECO:0000256" key="8">
    <source>
        <dbReference type="ARBA" id="ARBA00023136"/>
    </source>
</evidence>
<feature type="transmembrane region" description="Helical" evidence="10">
    <location>
        <begin position="1377"/>
        <end position="1395"/>
    </location>
</feature>
<keyword evidence="7 10" id="KW-1133">Transmembrane helix</keyword>
<feature type="transmembrane region" description="Helical" evidence="10">
    <location>
        <begin position="1454"/>
        <end position="1477"/>
    </location>
</feature>
<dbReference type="PANTHER" id="PTHR22601">
    <property type="entry name" value="ISP4 LIKE PROTEIN"/>
    <property type="match status" value="1"/>
</dbReference>
<name>A0A2U3EBR3_PURLI</name>
<keyword evidence="3" id="KW-0813">Transport</keyword>
<organism evidence="11 12">
    <name type="scientific">Purpureocillium lilacinum</name>
    <name type="common">Paecilomyces lilacinus</name>
    <dbReference type="NCBI Taxonomy" id="33203"/>
    <lineage>
        <taxon>Eukaryota</taxon>
        <taxon>Fungi</taxon>
        <taxon>Dikarya</taxon>
        <taxon>Ascomycota</taxon>
        <taxon>Pezizomycotina</taxon>
        <taxon>Sordariomycetes</taxon>
        <taxon>Hypocreomycetidae</taxon>
        <taxon>Hypocreales</taxon>
        <taxon>Ophiocordycipitaceae</taxon>
        <taxon>Purpureocillium</taxon>
    </lineage>
</organism>
<accession>A0A2U3EBR3</accession>
<comment type="subcellular location">
    <subcellularLocation>
        <location evidence="1">Membrane</location>
        <topology evidence="1">Multi-pass membrane protein</topology>
    </subcellularLocation>
</comment>
<evidence type="ECO:0000256" key="5">
    <source>
        <dbReference type="ARBA" id="ARBA00022856"/>
    </source>
</evidence>
<keyword evidence="6" id="KW-0653">Protein transport</keyword>
<dbReference type="GO" id="GO:0035673">
    <property type="term" value="F:oligopeptide transmembrane transporter activity"/>
    <property type="evidence" value="ECO:0007669"/>
    <property type="project" value="InterPro"/>
</dbReference>
<proteinExistence type="inferred from homology"/>
<evidence type="ECO:0000256" key="3">
    <source>
        <dbReference type="ARBA" id="ARBA00022448"/>
    </source>
</evidence>
<dbReference type="InterPro" id="IPR004648">
    <property type="entry name" value="Oligpept_transpt"/>
</dbReference>
<evidence type="ECO:0000256" key="9">
    <source>
        <dbReference type="SAM" id="MobiDB-lite"/>
    </source>
</evidence>
<evidence type="ECO:0000256" key="7">
    <source>
        <dbReference type="ARBA" id="ARBA00022989"/>
    </source>
</evidence>
<comment type="caution">
    <text evidence="11">The sequence shown here is derived from an EMBL/GenBank/DDBJ whole genome shotgun (WGS) entry which is preliminary data.</text>
</comment>
<keyword evidence="4 10" id="KW-0812">Transmembrane</keyword>
<feature type="transmembrane region" description="Helical" evidence="10">
    <location>
        <begin position="1006"/>
        <end position="1024"/>
    </location>
</feature>
<reference evidence="11 12" key="1">
    <citation type="journal article" date="2016" name="Front. Microbiol.">
        <title>Genome and transcriptome sequences reveal the specific parasitism of the nematophagous Purpureocillium lilacinum 36-1.</title>
        <authorList>
            <person name="Xie J."/>
            <person name="Li S."/>
            <person name="Mo C."/>
            <person name="Xiao X."/>
            <person name="Peng D."/>
            <person name="Wang G."/>
            <person name="Xiao Y."/>
        </authorList>
    </citation>
    <scope>NUCLEOTIDE SEQUENCE [LARGE SCALE GENOMIC DNA]</scope>
    <source>
        <strain evidence="11 12">36-1</strain>
    </source>
</reference>
<gene>
    <name evidence="11" type="ORF">PCL_10584</name>
</gene>
<dbReference type="Proteomes" id="UP000245956">
    <property type="component" value="Unassembled WGS sequence"/>
</dbReference>
<dbReference type="Pfam" id="PF03169">
    <property type="entry name" value="OPT"/>
    <property type="match status" value="1"/>
</dbReference>
<dbReference type="EMBL" id="LCWV01000006">
    <property type="protein sequence ID" value="PWI71961.1"/>
    <property type="molecule type" value="Genomic_DNA"/>
</dbReference>
<keyword evidence="5" id="KW-0571">Peptide transport</keyword>
<evidence type="ECO:0000256" key="4">
    <source>
        <dbReference type="ARBA" id="ARBA00022692"/>
    </source>
</evidence>
<evidence type="ECO:0000256" key="10">
    <source>
        <dbReference type="SAM" id="Phobius"/>
    </source>
</evidence>
<feature type="region of interest" description="Disordered" evidence="9">
    <location>
        <begin position="439"/>
        <end position="473"/>
    </location>
</feature>
<feature type="transmembrane region" description="Helical" evidence="10">
    <location>
        <begin position="1036"/>
        <end position="1058"/>
    </location>
</feature>
<feature type="transmembrane region" description="Helical" evidence="10">
    <location>
        <begin position="1304"/>
        <end position="1324"/>
    </location>
</feature>
<dbReference type="GO" id="GO:0015031">
    <property type="term" value="P:protein transport"/>
    <property type="evidence" value="ECO:0007669"/>
    <property type="project" value="UniProtKB-KW"/>
</dbReference>
<evidence type="ECO:0000313" key="12">
    <source>
        <dbReference type="Proteomes" id="UP000245956"/>
    </source>
</evidence>
<comment type="similarity">
    <text evidence="2">Belongs to the oligopeptide OPT transporter family.</text>
</comment>
<feature type="transmembrane region" description="Helical" evidence="10">
    <location>
        <begin position="1426"/>
        <end position="1442"/>
    </location>
</feature>
<feature type="transmembrane region" description="Helical" evidence="10">
    <location>
        <begin position="1215"/>
        <end position="1239"/>
    </location>
</feature>
<feature type="region of interest" description="Disordered" evidence="9">
    <location>
        <begin position="1"/>
        <end position="39"/>
    </location>
</feature>
<feature type="transmembrane region" description="Helical" evidence="10">
    <location>
        <begin position="1123"/>
        <end position="1141"/>
    </location>
</feature>